<reference evidence="1" key="1">
    <citation type="journal article" date="2020" name="bioRxiv">
        <title>Whole genome comparisons of ergot fungi reveals the divergence and evolution of species within the genus Claviceps are the result of varying mechanisms driving genome evolution and host range expansion.</title>
        <authorList>
            <person name="Wyka S.A."/>
            <person name="Mondo S.J."/>
            <person name="Liu M."/>
            <person name="Dettman J."/>
            <person name="Nalam V."/>
            <person name="Broders K.D."/>
        </authorList>
    </citation>
    <scope>NUCLEOTIDE SEQUENCE</scope>
    <source>
        <strain evidence="1">CCC 489</strain>
    </source>
</reference>
<dbReference type="EMBL" id="SRPY01000177">
    <property type="protein sequence ID" value="KAG5927478.1"/>
    <property type="molecule type" value="Genomic_DNA"/>
</dbReference>
<evidence type="ECO:0000313" key="2">
    <source>
        <dbReference type="Proteomes" id="UP000811619"/>
    </source>
</evidence>
<protein>
    <submittedName>
        <fullName evidence="1">Uncharacterized protein</fullName>
    </submittedName>
</protein>
<evidence type="ECO:0000313" key="1">
    <source>
        <dbReference type="EMBL" id="KAG5927478.1"/>
    </source>
</evidence>
<comment type="caution">
    <text evidence="1">The sequence shown here is derived from an EMBL/GenBank/DDBJ whole genome shotgun (WGS) entry which is preliminary data.</text>
</comment>
<name>A0A8K0J8C0_9HYPO</name>
<keyword evidence="2" id="KW-1185">Reference proteome</keyword>
<proteinExistence type="predicted"/>
<gene>
    <name evidence="1" type="ORF">E4U42_002187</name>
</gene>
<organism evidence="1 2">
    <name type="scientific">Claviceps africana</name>
    <dbReference type="NCBI Taxonomy" id="83212"/>
    <lineage>
        <taxon>Eukaryota</taxon>
        <taxon>Fungi</taxon>
        <taxon>Dikarya</taxon>
        <taxon>Ascomycota</taxon>
        <taxon>Pezizomycotina</taxon>
        <taxon>Sordariomycetes</taxon>
        <taxon>Hypocreomycetidae</taxon>
        <taxon>Hypocreales</taxon>
        <taxon>Clavicipitaceae</taxon>
        <taxon>Claviceps</taxon>
    </lineage>
</organism>
<accession>A0A8K0J8C0</accession>
<sequence>MALGQTRVQTYGFMDFLSLKAAAQDCQKEIEDFGDAAGKECNTGRAATGRLADTVSGCEDLGATWSDCGGRLRCAHTPTVHLHHGLGRAMSV</sequence>
<dbReference type="AlphaFoldDB" id="A0A8K0J8C0"/>
<dbReference type="Proteomes" id="UP000811619">
    <property type="component" value="Unassembled WGS sequence"/>
</dbReference>